<dbReference type="GO" id="GO:0016746">
    <property type="term" value="F:acyltransferase activity"/>
    <property type="evidence" value="ECO:0007669"/>
    <property type="project" value="UniProtKB-KW"/>
</dbReference>
<dbReference type="AlphaFoldDB" id="A0A346NI05"/>
<dbReference type="InterPro" id="IPR010963">
    <property type="entry name" value="PHA_synth_I"/>
</dbReference>
<evidence type="ECO:0000256" key="3">
    <source>
        <dbReference type="ARBA" id="ARBA00022679"/>
    </source>
</evidence>
<dbReference type="Proteomes" id="UP000262073">
    <property type="component" value="Chromosome"/>
</dbReference>
<dbReference type="NCBIfam" id="TIGR01838">
    <property type="entry name" value="PHA_synth_I"/>
    <property type="match status" value="1"/>
</dbReference>
<keyword evidence="2" id="KW-0963">Cytoplasm</keyword>
<reference evidence="6 7" key="1">
    <citation type="submission" date="2018-08" db="EMBL/GenBank/DDBJ databases">
        <title>Salinimonas sediminis sp. nov., a piezophilic bacterium isolated from a deep-sea sediment sample from the New Britain Trench.</title>
        <authorList>
            <person name="Cao J."/>
        </authorList>
    </citation>
    <scope>NUCLEOTIDE SEQUENCE [LARGE SCALE GENOMIC DNA]</scope>
    <source>
        <strain evidence="6 7">N102</strain>
    </source>
</reference>
<proteinExistence type="predicted"/>
<comment type="subcellular location">
    <subcellularLocation>
        <location evidence="1">Cytoplasm</location>
    </subcellularLocation>
</comment>
<dbReference type="InterPro" id="IPR051321">
    <property type="entry name" value="PHA/PHB_synthase"/>
</dbReference>
<feature type="domain" description="Poly-beta-hydroxybutyrate polymerase N-terminal" evidence="5">
    <location>
        <begin position="97"/>
        <end position="268"/>
    </location>
</feature>
<dbReference type="OrthoDB" id="7208816at2"/>
<dbReference type="GO" id="GO:0042619">
    <property type="term" value="P:poly-hydroxybutyrate biosynthetic process"/>
    <property type="evidence" value="ECO:0007669"/>
    <property type="project" value="InterPro"/>
</dbReference>
<dbReference type="InterPro" id="IPR010941">
    <property type="entry name" value="PhaC_N"/>
</dbReference>
<gene>
    <name evidence="6" type="primary">phaC</name>
    <name evidence="6" type="ORF">D0Y50_01510</name>
</gene>
<dbReference type="EMBL" id="CP031769">
    <property type="protein sequence ID" value="AXR05162.1"/>
    <property type="molecule type" value="Genomic_DNA"/>
</dbReference>
<dbReference type="InterPro" id="IPR029058">
    <property type="entry name" value="AB_hydrolase_fold"/>
</dbReference>
<keyword evidence="3" id="KW-0808">Transferase</keyword>
<evidence type="ECO:0000256" key="4">
    <source>
        <dbReference type="ARBA" id="ARBA00023315"/>
    </source>
</evidence>
<evidence type="ECO:0000256" key="1">
    <source>
        <dbReference type="ARBA" id="ARBA00004496"/>
    </source>
</evidence>
<dbReference type="Pfam" id="PF07167">
    <property type="entry name" value="PhaC_N"/>
    <property type="match status" value="1"/>
</dbReference>
<dbReference type="PANTHER" id="PTHR36837">
    <property type="entry name" value="POLY(3-HYDROXYALKANOATE) POLYMERASE SUBUNIT PHAC"/>
    <property type="match status" value="1"/>
</dbReference>
<dbReference type="Gene3D" id="3.40.50.1820">
    <property type="entry name" value="alpha/beta hydrolase"/>
    <property type="match status" value="1"/>
</dbReference>
<protein>
    <submittedName>
        <fullName evidence="6">Class I poly(R)-hydroxyalkanoic acid synthase</fullName>
    </submittedName>
</protein>
<dbReference type="PANTHER" id="PTHR36837:SF5">
    <property type="entry name" value="POLY-3-HYDROXYBUTYRATE SYNTHASE"/>
    <property type="match status" value="1"/>
</dbReference>
<accession>A0A346NI05</accession>
<name>A0A346NI05_9ALTE</name>
<evidence type="ECO:0000313" key="7">
    <source>
        <dbReference type="Proteomes" id="UP000262073"/>
    </source>
</evidence>
<keyword evidence="4" id="KW-0012">Acyltransferase</keyword>
<dbReference type="KEGG" id="salm:D0Y50_01510"/>
<organism evidence="6 7">
    <name type="scientific">Salinimonas sediminis</name>
    <dbReference type="NCBI Taxonomy" id="2303538"/>
    <lineage>
        <taxon>Bacteria</taxon>
        <taxon>Pseudomonadati</taxon>
        <taxon>Pseudomonadota</taxon>
        <taxon>Gammaproteobacteria</taxon>
        <taxon>Alteromonadales</taxon>
        <taxon>Alteromonadaceae</taxon>
        <taxon>Alteromonas/Salinimonas group</taxon>
        <taxon>Salinimonas</taxon>
    </lineage>
</organism>
<keyword evidence="7" id="KW-1185">Reference proteome</keyword>
<evidence type="ECO:0000256" key="2">
    <source>
        <dbReference type="ARBA" id="ARBA00022490"/>
    </source>
</evidence>
<dbReference type="GO" id="GO:0005737">
    <property type="term" value="C:cytoplasm"/>
    <property type="evidence" value="ECO:0007669"/>
    <property type="project" value="UniProtKB-SubCell"/>
</dbReference>
<dbReference type="SUPFAM" id="SSF53474">
    <property type="entry name" value="alpha/beta-Hydrolases"/>
    <property type="match status" value="1"/>
</dbReference>
<evidence type="ECO:0000313" key="6">
    <source>
        <dbReference type="EMBL" id="AXR05162.1"/>
    </source>
</evidence>
<evidence type="ECO:0000259" key="5">
    <source>
        <dbReference type="Pfam" id="PF07167"/>
    </source>
</evidence>
<sequence>MQQHDYSEVMALLNQYAGQFNAMVQQVLSQRTQSHDGQPMFDQEKLFSLLKEDVEVDSASLMQHQLTFMQQQSQLWQQMGKVMMGEKVEPVISESQDDKRFAHNDWQDNPVFSFLKQSYLINTQMMQGVVEAMHFKDPKCAEQVRFYTRQYMNSMAPTNYLMCNPEVCEELLKTKGQSMVQGIKNFLRDLEHSPLEAFKITQTATDAFSVGDNLATTPGKIIYENPLMQLIHYTPATPKQYARPILFVPPFINKFYILDLNERKSMVKGLLDKGFAVFMISWVNPDASLAEHDFASYMHQGPIAALDVVCRVTGQSKVNMTGFCVGGTLLSVTAAYLRAKHDERIGSLTLLTTLLDFTIQGEIGNYVNDDSIAIMENNADIKGIYDGRILGLSFSLLRENNLFWSYFINNYLKGKDPAPFDILYWNSDATNITAACFKQYVRHTYWKNKLKEPGGLTIDGIAIDLANIDMPVYFLATLADHIVLWQGAYAGTRLVSGETRFVLAGSGHLAGVINPDNSGKYPHWINPSLEGDAHQWFEQAEQHEGSWWPDWRQWLTAQDKTKVQAIMPGEHVEFPAREEAPGSYVRKTL</sequence>
<dbReference type="RefSeq" id="WP_117315165.1">
    <property type="nucleotide sequence ID" value="NZ_CP031769.1"/>
</dbReference>